<dbReference type="VEuPathDB" id="FungiDB:CC1G_05929"/>
<evidence type="ECO:0000256" key="2">
    <source>
        <dbReference type="ARBA" id="ARBA00023043"/>
    </source>
</evidence>
<evidence type="ECO:0000256" key="1">
    <source>
        <dbReference type="ARBA" id="ARBA00022737"/>
    </source>
</evidence>
<dbReference type="PROSITE" id="PS50297">
    <property type="entry name" value="ANK_REP_REGION"/>
    <property type="match status" value="3"/>
</dbReference>
<proteinExistence type="predicted"/>
<evidence type="ECO:0000313" key="6">
    <source>
        <dbReference type="Proteomes" id="UP000001861"/>
    </source>
</evidence>
<dbReference type="eggNOG" id="KOG0504">
    <property type="taxonomic scope" value="Eukaryota"/>
</dbReference>
<dbReference type="KEGG" id="cci:CC1G_05929"/>
<organism evidence="5 6">
    <name type="scientific">Coprinopsis cinerea (strain Okayama-7 / 130 / ATCC MYA-4618 / FGSC 9003)</name>
    <name type="common">Inky cap fungus</name>
    <name type="synonym">Hormographiella aspergillata</name>
    <dbReference type="NCBI Taxonomy" id="240176"/>
    <lineage>
        <taxon>Eukaryota</taxon>
        <taxon>Fungi</taxon>
        <taxon>Dikarya</taxon>
        <taxon>Basidiomycota</taxon>
        <taxon>Agaricomycotina</taxon>
        <taxon>Agaricomycetes</taxon>
        <taxon>Agaricomycetidae</taxon>
        <taxon>Agaricales</taxon>
        <taxon>Agaricineae</taxon>
        <taxon>Psathyrellaceae</taxon>
        <taxon>Coprinopsis</taxon>
    </lineage>
</organism>
<dbReference type="SUPFAM" id="SSF52540">
    <property type="entry name" value="P-loop containing nucleoside triphosphate hydrolases"/>
    <property type="match status" value="1"/>
</dbReference>
<evidence type="ECO:0000256" key="3">
    <source>
        <dbReference type="PROSITE-ProRule" id="PRU00023"/>
    </source>
</evidence>
<dbReference type="InterPro" id="IPR056884">
    <property type="entry name" value="NPHP3-like_N"/>
</dbReference>
<evidence type="ECO:0000259" key="4">
    <source>
        <dbReference type="Pfam" id="PF24883"/>
    </source>
</evidence>
<keyword evidence="1" id="KW-0677">Repeat</keyword>
<gene>
    <name evidence="5" type="ORF">CC1G_05929</name>
</gene>
<feature type="domain" description="Nephrocystin 3-like N-terminal" evidence="4">
    <location>
        <begin position="70"/>
        <end position="220"/>
    </location>
</feature>
<dbReference type="Pfam" id="PF24883">
    <property type="entry name" value="NPHP3_N"/>
    <property type="match status" value="1"/>
</dbReference>
<accession>A8NAH8</accession>
<dbReference type="InterPro" id="IPR027417">
    <property type="entry name" value="P-loop_NTPase"/>
</dbReference>
<dbReference type="PANTHER" id="PTHR24166:SF48">
    <property type="entry name" value="PROTEIN VAPYRIN"/>
    <property type="match status" value="1"/>
</dbReference>
<dbReference type="SMART" id="SM00248">
    <property type="entry name" value="ANK"/>
    <property type="match status" value="17"/>
</dbReference>
<sequence>MALMVDVLHSLVVAQLMYFQAESSGEQHFGTTAGFNTRGGRREQRLLNRLAHRVNFRAIQLDVRKKWTPGTGAWFLQSRLYKEWKGSRSGVLWGTGIPGAGKTLLASNVANDLLQLEEEAKGRVAVIVIYCRYTESLSVKEILEATLKQYLERHPFLVDLIEPLYARHDREKTTPTEEELVDLLRFIESQFERCYYVIDGVDEANVTTQFDLIDTLNQLQGNFFLCSRPLDSLSSELVGSVFFEVSAQMQDLELLVCEKLKRNSVLSHLAKDHEFLQRLVKQIAEKAGGMFLHAALQANLIPECVTLQSLQERLDQFPTELEDMYRAALERIERQPPQAVTLAKHVLLWLVYGEEALSMSDLRHAVSASGGISLGEETGPLEMESFKSALSSLFCGLVVVDTATNLVRLVHFTAKDALAPLLIRHFPNPHYTLFKVAADRLIAHNVTNEADLATQQDLDRLLAGSPVLRYSYDHWASHARQCTSAPEASESVLRFIEQCTHYPCNLDPDPDYDDKLDFLLPIHVVARFGIPILDKLIATTSVDRNQATAGEFGATPVMLAAGYGHLDILKQLLAVKRRKLVGAFIRGHSSPGVHLFKGVDINAKDCGGRTALMYAVESGQVEVVRELLKAKGLQVNQADSDGMTALMYASQEAYSEIVQLLLAVGGIQVNQVDSDGMTALMYASKARRGDAVVTLLLRTEGIKTNQADHYGRTVLMFASEGGREPVVEMLLRAKDVPDSNQADETGCTAVMMAAMAGSEIIFHLLVGRDGIQDINQSDNEGRTLLMHAARGGNEVIFQMLLQCEGVHDVNKADNRGQTVLMHASVGGNEAIVQLLLQTKGIHDINQVDSDGKTSLIHAAFHGNEDVTTRLLRIEGIHPNHADNDGMTALMYTALRGKEGVAKVLLRFDGIHDPNLASNDGKTALMHSTTWHAVLAFLLQVEGINVTQVDNEGMTALMHAAAHGSEASVRTLLQAGGMDSLNLTDNDGRTALMHASHWGNEDVVRFLLQLEEIHHINKADHYGQTALIFAAEGSGAEAIPLLLRVEGVEVNATDNDGRNALMAAAGSGNEDAIRLLLQVEGIPVNQRDNDGCTALMLAAGSMELDGESTAVVRRLLRVPGIQVDLVDNEGSQALMYALNEGNLDAAELILKALRIPLLPTALRLLISAYGLVADDSDSD</sequence>
<dbReference type="Proteomes" id="UP000001861">
    <property type="component" value="Unassembled WGS sequence"/>
</dbReference>
<dbReference type="Pfam" id="PF12796">
    <property type="entry name" value="Ank_2"/>
    <property type="match status" value="4"/>
</dbReference>
<feature type="repeat" description="ANK" evidence="3">
    <location>
        <begin position="641"/>
        <end position="665"/>
    </location>
</feature>
<dbReference type="EMBL" id="AACS02000007">
    <property type="protein sequence ID" value="EAU90013.1"/>
    <property type="molecule type" value="Genomic_DNA"/>
</dbReference>
<dbReference type="InterPro" id="IPR036770">
    <property type="entry name" value="Ankyrin_rpt-contain_sf"/>
</dbReference>
<reference evidence="5 6" key="1">
    <citation type="journal article" date="2010" name="Proc. Natl. Acad. Sci. U.S.A.">
        <title>Insights into evolution of multicellular fungi from the assembled chromosomes of the mushroom Coprinopsis cinerea (Coprinus cinereus).</title>
        <authorList>
            <person name="Stajich J.E."/>
            <person name="Wilke S.K."/>
            <person name="Ahren D."/>
            <person name="Au C.H."/>
            <person name="Birren B.W."/>
            <person name="Borodovsky M."/>
            <person name="Burns C."/>
            <person name="Canback B."/>
            <person name="Casselton L.A."/>
            <person name="Cheng C.K."/>
            <person name="Deng J."/>
            <person name="Dietrich F.S."/>
            <person name="Fargo D.C."/>
            <person name="Farman M.L."/>
            <person name="Gathman A.C."/>
            <person name="Goldberg J."/>
            <person name="Guigo R."/>
            <person name="Hoegger P.J."/>
            <person name="Hooker J.B."/>
            <person name="Huggins A."/>
            <person name="James T.Y."/>
            <person name="Kamada T."/>
            <person name="Kilaru S."/>
            <person name="Kodira C."/>
            <person name="Kues U."/>
            <person name="Kupfer D."/>
            <person name="Kwan H.S."/>
            <person name="Lomsadze A."/>
            <person name="Li W."/>
            <person name="Lilly W.W."/>
            <person name="Ma L.J."/>
            <person name="Mackey A.J."/>
            <person name="Manning G."/>
            <person name="Martin F."/>
            <person name="Muraguchi H."/>
            <person name="Natvig D.O."/>
            <person name="Palmerini H."/>
            <person name="Ramesh M.A."/>
            <person name="Rehmeyer C.J."/>
            <person name="Roe B.A."/>
            <person name="Shenoy N."/>
            <person name="Stanke M."/>
            <person name="Ter-Hovhannisyan V."/>
            <person name="Tunlid A."/>
            <person name="Velagapudi R."/>
            <person name="Vision T.J."/>
            <person name="Zeng Q."/>
            <person name="Zolan M.E."/>
            <person name="Pukkila P.J."/>
        </authorList>
    </citation>
    <scope>NUCLEOTIDE SEQUENCE [LARGE SCALE GENOMIC DNA]</scope>
    <source>
        <strain evidence="6">Okayama-7 / 130 / ATCC MYA-4618 / FGSC 9003</strain>
    </source>
</reference>
<dbReference type="OMA" id="TKNGHHE"/>
<dbReference type="InterPro" id="IPR050889">
    <property type="entry name" value="Dendritic_Spine_Reg/Scaffold"/>
</dbReference>
<comment type="caution">
    <text evidence="5">The sequence shown here is derived from an EMBL/GenBank/DDBJ whole genome shotgun (WGS) entry which is preliminary data.</text>
</comment>
<dbReference type="PANTHER" id="PTHR24166">
    <property type="entry name" value="ROLLING PEBBLES, ISOFORM B"/>
    <property type="match status" value="1"/>
</dbReference>
<dbReference type="RefSeq" id="XP_001831830.1">
    <property type="nucleotide sequence ID" value="XM_001831778.1"/>
</dbReference>
<dbReference type="InterPro" id="IPR002110">
    <property type="entry name" value="Ankyrin_rpt"/>
</dbReference>
<dbReference type="Gene3D" id="3.40.50.300">
    <property type="entry name" value="P-loop containing nucleotide triphosphate hydrolases"/>
    <property type="match status" value="1"/>
</dbReference>
<keyword evidence="6" id="KW-1185">Reference proteome</keyword>
<dbReference type="GeneID" id="6008306"/>
<dbReference type="Pfam" id="PF00023">
    <property type="entry name" value="Ank"/>
    <property type="match status" value="1"/>
</dbReference>
<dbReference type="SUPFAM" id="SSF48403">
    <property type="entry name" value="Ankyrin repeat"/>
    <property type="match status" value="2"/>
</dbReference>
<dbReference type="PROSITE" id="PS50088">
    <property type="entry name" value="ANK_REPEAT"/>
    <property type="match status" value="3"/>
</dbReference>
<dbReference type="AlphaFoldDB" id="A8NAH8"/>
<evidence type="ECO:0000313" key="5">
    <source>
        <dbReference type="EMBL" id="EAU90013.1"/>
    </source>
</evidence>
<feature type="repeat" description="ANK" evidence="3">
    <location>
        <begin position="986"/>
        <end position="1008"/>
    </location>
</feature>
<dbReference type="InParanoid" id="A8NAH8"/>
<name>A8NAH8_COPC7</name>
<dbReference type="OrthoDB" id="194358at2759"/>
<keyword evidence="2 3" id="KW-0040">ANK repeat</keyword>
<feature type="repeat" description="ANK" evidence="3">
    <location>
        <begin position="607"/>
        <end position="640"/>
    </location>
</feature>
<dbReference type="Gene3D" id="1.25.40.20">
    <property type="entry name" value="Ankyrin repeat-containing domain"/>
    <property type="match status" value="6"/>
</dbReference>
<protein>
    <submittedName>
        <fullName evidence="5">Ankyrin repeat domain-containing protein 28</fullName>
    </submittedName>
</protein>